<name>A0ABS8SXJ5_DATST</name>
<proteinExistence type="predicted"/>
<gene>
    <name evidence="1" type="ORF">HAX54_049948</name>
</gene>
<dbReference type="Proteomes" id="UP000823775">
    <property type="component" value="Unassembled WGS sequence"/>
</dbReference>
<keyword evidence="2" id="KW-1185">Reference proteome</keyword>
<evidence type="ECO:0000313" key="1">
    <source>
        <dbReference type="EMBL" id="MCD7463097.1"/>
    </source>
</evidence>
<organism evidence="1 2">
    <name type="scientific">Datura stramonium</name>
    <name type="common">Jimsonweed</name>
    <name type="synonym">Common thornapple</name>
    <dbReference type="NCBI Taxonomy" id="4076"/>
    <lineage>
        <taxon>Eukaryota</taxon>
        <taxon>Viridiplantae</taxon>
        <taxon>Streptophyta</taxon>
        <taxon>Embryophyta</taxon>
        <taxon>Tracheophyta</taxon>
        <taxon>Spermatophyta</taxon>
        <taxon>Magnoliopsida</taxon>
        <taxon>eudicotyledons</taxon>
        <taxon>Gunneridae</taxon>
        <taxon>Pentapetalae</taxon>
        <taxon>asterids</taxon>
        <taxon>lamiids</taxon>
        <taxon>Solanales</taxon>
        <taxon>Solanaceae</taxon>
        <taxon>Solanoideae</taxon>
        <taxon>Datureae</taxon>
        <taxon>Datura</taxon>
    </lineage>
</organism>
<comment type="caution">
    <text evidence="1">The sequence shown here is derived from an EMBL/GenBank/DDBJ whole genome shotgun (WGS) entry which is preliminary data.</text>
</comment>
<protein>
    <submittedName>
        <fullName evidence="1">Uncharacterized protein</fullName>
    </submittedName>
</protein>
<evidence type="ECO:0000313" key="2">
    <source>
        <dbReference type="Proteomes" id="UP000823775"/>
    </source>
</evidence>
<dbReference type="EMBL" id="JACEIK010000862">
    <property type="protein sequence ID" value="MCD7463097.1"/>
    <property type="molecule type" value="Genomic_DNA"/>
</dbReference>
<sequence length="102" mass="11228">MLQVLVVTRLMGAGNSCHVVRKEFPVPLLVQPVAVTVISIEGKWKLKLPQTVPSLVKSKFKTSLQLHTIFGVVRVKSEGCLGTKGKACFFLVFDVQFLGVFI</sequence>
<accession>A0ABS8SXJ5</accession>
<reference evidence="1 2" key="1">
    <citation type="journal article" date="2021" name="BMC Genomics">
        <title>Datura genome reveals duplications of psychoactive alkaloid biosynthetic genes and high mutation rate following tissue culture.</title>
        <authorList>
            <person name="Rajewski A."/>
            <person name="Carter-House D."/>
            <person name="Stajich J."/>
            <person name="Litt A."/>
        </authorList>
    </citation>
    <scope>NUCLEOTIDE SEQUENCE [LARGE SCALE GENOMIC DNA]</scope>
    <source>
        <strain evidence="1">AR-01</strain>
    </source>
</reference>